<dbReference type="Gene3D" id="2.60.120.650">
    <property type="entry name" value="Cupin"/>
    <property type="match status" value="1"/>
</dbReference>
<keyword evidence="2" id="KW-0560">Oxidoreductase</keyword>
<dbReference type="InterPro" id="IPR050690">
    <property type="entry name" value="JHDM1_Histone_Demethylase"/>
</dbReference>
<evidence type="ECO:0000256" key="3">
    <source>
        <dbReference type="ARBA" id="ARBA00023004"/>
    </source>
</evidence>
<dbReference type="SUPFAM" id="SSF51197">
    <property type="entry name" value="Clavaminate synthase-like"/>
    <property type="match status" value="1"/>
</dbReference>
<evidence type="ECO:0000256" key="5">
    <source>
        <dbReference type="ARBA" id="ARBA00023163"/>
    </source>
</evidence>
<sequence length="519" mass="59302">MSNSSNRGQKRPAAKDGSNPKTKRSGASPPPSTPRSATPPPPQTTHPLSLLSILVLACAKAFIPGKDDAFFARREQWRRQLDRDDLLVGSKEFVEIFARGEALYLHNSETAQHIQVHDDGTNYEKKIGNFDGIHLFKKKTDLGLVVPDLTPANLKNYLDVNKYVKVIGSNDQNEYSLKIKDLLDRLEDDTIYRDQPYNLISMECTKDQYKLHKQITVPTFVSESAIIQKLESLLRDEYFAIREKKSSAHPIATYLNTKMKNMPRYQKFLLLSMKNSFTGVHVDPAATSVYYHVLHGKKVFYVCPPTKKNLEIYKYFERRPDQSKWVGDILFDGWQRIEINAGETAMIPAGWIHFVFTPEDSIVIGGNFLTEQSMEMQFEIARLEEELLKTKPEIKSNTFQGFRNIMWMYLERILIPAVRYAHGHGGLSETLKARALLFQKEMNPLQHGTGHSWKSTSGRHDLLEELGAAMGEPLANTRPQVMSHPLPVHDAPVRRSSRIKDAENRVVKEESEEEEDEDF</sequence>
<dbReference type="InterPro" id="IPR003347">
    <property type="entry name" value="JmjC_dom"/>
</dbReference>
<evidence type="ECO:0000256" key="2">
    <source>
        <dbReference type="ARBA" id="ARBA00023002"/>
    </source>
</evidence>
<dbReference type="OrthoDB" id="5874626at2759"/>
<dbReference type="EMBL" id="GL379849">
    <property type="protein sequence ID" value="EGT55056.1"/>
    <property type="molecule type" value="Genomic_DNA"/>
</dbReference>
<organism evidence="9">
    <name type="scientific">Caenorhabditis brenneri</name>
    <name type="common">Nematode worm</name>
    <dbReference type="NCBI Taxonomy" id="135651"/>
    <lineage>
        <taxon>Eukaryota</taxon>
        <taxon>Metazoa</taxon>
        <taxon>Ecdysozoa</taxon>
        <taxon>Nematoda</taxon>
        <taxon>Chromadorea</taxon>
        <taxon>Rhabditida</taxon>
        <taxon>Rhabditina</taxon>
        <taxon>Rhabditomorpha</taxon>
        <taxon>Rhabditoidea</taxon>
        <taxon>Rhabditidae</taxon>
        <taxon>Peloderinae</taxon>
        <taxon>Caenorhabditis</taxon>
    </lineage>
</organism>
<keyword evidence="3" id="KW-0408">Iron</keyword>
<reference evidence="9" key="1">
    <citation type="submission" date="2011-07" db="EMBL/GenBank/DDBJ databases">
        <authorList>
            <consortium name="Caenorhabditis brenneri Sequencing and Analysis Consortium"/>
            <person name="Wilson R.K."/>
        </authorList>
    </citation>
    <scope>NUCLEOTIDE SEQUENCE [LARGE SCALE GENOMIC DNA]</scope>
    <source>
        <strain evidence="9">PB2801</strain>
    </source>
</reference>
<dbReference type="GO" id="GO:0046872">
    <property type="term" value="F:metal ion binding"/>
    <property type="evidence" value="ECO:0007669"/>
    <property type="project" value="UniProtKB-KW"/>
</dbReference>
<dbReference type="Pfam" id="PF02373">
    <property type="entry name" value="JmjC"/>
    <property type="match status" value="1"/>
</dbReference>
<gene>
    <name evidence="8" type="ORF">CAEBREN_01698</name>
</gene>
<dbReference type="HOGENOM" id="CLU_660951_0_0_1"/>
<feature type="compositionally biased region" description="Basic and acidic residues" evidence="6">
    <location>
        <begin position="498"/>
        <end position="509"/>
    </location>
</feature>
<dbReference type="GO" id="GO:0016491">
    <property type="term" value="F:oxidoreductase activity"/>
    <property type="evidence" value="ECO:0007669"/>
    <property type="project" value="UniProtKB-KW"/>
</dbReference>
<evidence type="ECO:0000313" key="8">
    <source>
        <dbReference type="EMBL" id="EGT55056.1"/>
    </source>
</evidence>
<keyword evidence="5" id="KW-0804">Transcription</keyword>
<keyword evidence="4" id="KW-0805">Transcription regulation</keyword>
<feature type="region of interest" description="Disordered" evidence="6">
    <location>
        <begin position="1"/>
        <end position="45"/>
    </location>
</feature>
<feature type="region of interest" description="Disordered" evidence="6">
    <location>
        <begin position="477"/>
        <end position="519"/>
    </location>
</feature>
<evidence type="ECO:0000256" key="6">
    <source>
        <dbReference type="SAM" id="MobiDB-lite"/>
    </source>
</evidence>
<keyword evidence="9" id="KW-1185">Reference proteome</keyword>
<feature type="compositionally biased region" description="Acidic residues" evidence="6">
    <location>
        <begin position="510"/>
        <end position="519"/>
    </location>
</feature>
<dbReference type="InParanoid" id="G0N876"/>
<feature type="compositionally biased region" description="Pro residues" evidence="6">
    <location>
        <begin position="28"/>
        <end position="44"/>
    </location>
</feature>
<name>G0N876_CAEBE</name>
<dbReference type="PANTHER" id="PTHR23123">
    <property type="entry name" value="PHD/F-BOX CONTAINING PROTEIN"/>
    <property type="match status" value="1"/>
</dbReference>
<dbReference type="eggNOG" id="KOG1633">
    <property type="taxonomic scope" value="Eukaryota"/>
</dbReference>
<proteinExistence type="predicted"/>
<dbReference type="STRING" id="135651.G0N876"/>
<evidence type="ECO:0000259" key="7">
    <source>
        <dbReference type="PROSITE" id="PS51184"/>
    </source>
</evidence>
<keyword evidence="1" id="KW-0479">Metal-binding</keyword>
<dbReference type="PROSITE" id="PS51184">
    <property type="entry name" value="JMJC"/>
    <property type="match status" value="1"/>
</dbReference>
<protein>
    <recommendedName>
        <fullName evidence="7">JmjC domain-containing protein</fullName>
    </recommendedName>
</protein>
<dbReference type="AlphaFoldDB" id="G0N876"/>
<feature type="domain" description="JmjC" evidence="7">
    <location>
        <begin position="231"/>
        <end position="385"/>
    </location>
</feature>
<evidence type="ECO:0000256" key="1">
    <source>
        <dbReference type="ARBA" id="ARBA00022723"/>
    </source>
</evidence>
<accession>G0N876</accession>
<dbReference type="Proteomes" id="UP000008068">
    <property type="component" value="Unassembled WGS sequence"/>
</dbReference>
<evidence type="ECO:0000313" key="9">
    <source>
        <dbReference type="Proteomes" id="UP000008068"/>
    </source>
</evidence>
<evidence type="ECO:0000256" key="4">
    <source>
        <dbReference type="ARBA" id="ARBA00023015"/>
    </source>
</evidence>
<dbReference type="SMART" id="SM00558">
    <property type="entry name" value="JmjC"/>
    <property type="match status" value="1"/>
</dbReference>